<gene>
    <name evidence="2" type="ORF">PCASD_20683</name>
</gene>
<sequence>MTTDPSLPVAHNPPADPTKSSTLSVASNRPFPAKANQLPLSHEPTSKTTDLKSPASRMQLDSEAPQPTGIGSEQGFEANFDLTQDPTNQMSITAVGNEENVVANHPSDRQPMTGINCLRDPPPSDTKPKASLTTEQEEAGGRDKEESEDDGDDHDDVKLTTN</sequence>
<comment type="caution">
    <text evidence="2">The sequence shown here is derived from an EMBL/GenBank/DDBJ whole genome shotgun (WGS) entry which is preliminary data.</text>
</comment>
<evidence type="ECO:0000313" key="3">
    <source>
        <dbReference type="Proteomes" id="UP000235392"/>
    </source>
</evidence>
<dbReference type="Proteomes" id="UP000235392">
    <property type="component" value="Unassembled WGS sequence"/>
</dbReference>
<dbReference type="AlphaFoldDB" id="A0A2N5TPC2"/>
<evidence type="ECO:0000313" key="2">
    <source>
        <dbReference type="EMBL" id="PLW27314.1"/>
    </source>
</evidence>
<accession>A0A2N5TPC2</accession>
<protein>
    <submittedName>
        <fullName evidence="2">Uncharacterized protein</fullName>
    </submittedName>
</protein>
<feature type="compositionally biased region" description="Polar residues" evidence="1">
    <location>
        <begin position="81"/>
        <end position="94"/>
    </location>
</feature>
<evidence type="ECO:0000256" key="1">
    <source>
        <dbReference type="SAM" id="MobiDB-lite"/>
    </source>
</evidence>
<reference evidence="2 3" key="1">
    <citation type="submission" date="2017-11" db="EMBL/GenBank/DDBJ databases">
        <title>De novo assembly and phasing of dikaryotic genomes from two isolates of Puccinia coronata f. sp. avenae, the causal agent of oat crown rust.</title>
        <authorList>
            <person name="Miller M.E."/>
            <person name="Zhang Y."/>
            <person name="Omidvar V."/>
            <person name="Sperschneider J."/>
            <person name="Schwessinger B."/>
            <person name="Raley C."/>
            <person name="Palmer J.M."/>
            <person name="Garnica D."/>
            <person name="Upadhyaya N."/>
            <person name="Rathjen J."/>
            <person name="Taylor J.M."/>
            <person name="Park R.F."/>
            <person name="Dodds P.N."/>
            <person name="Hirsch C.D."/>
            <person name="Kianian S.F."/>
            <person name="Figueroa M."/>
        </authorList>
    </citation>
    <scope>NUCLEOTIDE SEQUENCE [LARGE SCALE GENOMIC DNA]</scope>
    <source>
        <strain evidence="2">12SD80</strain>
    </source>
</reference>
<proteinExistence type="predicted"/>
<name>A0A2N5TPC2_9BASI</name>
<organism evidence="2 3">
    <name type="scientific">Puccinia coronata f. sp. avenae</name>
    <dbReference type="NCBI Taxonomy" id="200324"/>
    <lineage>
        <taxon>Eukaryota</taxon>
        <taxon>Fungi</taxon>
        <taxon>Dikarya</taxon>
        <taxon>Basidiomycota</taxon>
        <taxon>Pucciniomycotina</taxon>
        <taxon>Pucciniomycetes</taxon>
        <taxon>Pucciniales</taxon>
        <taxon>Pucciniaceae</taxon>
        <taxon>Puccinia</taxon>
    </lineage>
</organism>
<feature type="compositionally biased region" description="Polar residues" evidence="1">
    <location>
        <begin position="18"/>
        <end position="27"/>
    </location>
</feature>
<feature type="region of interest" description="Disordered" evidence="1">
    <location>
        <begin position="1"/>
        <end position="162"/>
    </location>
</feature>
<dbReference type="EMBL" id="PGCI01000413">
    <property type="protein sequence ID" value="PLW27314.1"/>
    <property type="molecule type" value="Genomic_DNA"/>
</dbReference>